<dbReference type="Gene3D" id="1.25.40.10">
    <property type="entry name" value="Tetratricopeptide repeat domain"/>
    <property type="match status" value="2"/>
</dbReference>
<dbReference type="RefSeq" id="WP_413270619.1">
    <property type="nucleotide sequence ID" value="NZ_JBHFNQ010000090.1"/>
</dbReference>
<dbReference type="InterPro" id="IPR027417">
    <property type="entry name" value="P-loop_NTPase"/>
</dbReference>
<evidence type="ECO:0000256" key="1">
    <source>
        <dbReference type="ARBA" id="ARBA00022737"/>
    </source>
</evidence>
<dbReference type="SUPFAM" id="SSF48452">
    <property type="entry name" value="TPR-like"/>
    <property type="match status" value="2"/>
</dbReference>
<keyword evidence="5" id="KW-1185">Reference proteome</keyword>
<gene>
    <name evidence="4" type="ORF">ACE1CC_11620</name>
</gene>
<feature type="repeat" description="TPR" evidence="3">
    <location>
        <begin position="751"/>
        <end position="784"/>
    </location>
</feature>
<dbReference type="PANTHER" id="PTHR45641">
    <property type="entry name" value="TETRATRICOPEPTIDE REPEAT PROTEIN (AFU_ORTHOLOGUE AFUA_6G03870)"/>
    <property type="match status" value="1"/>
</dbReference>
<proteinExistence type="predicted"/>
<protein>
    <submittedName>
        <fullName evidence="4">Tetratricopeptide repeat protein</fullName>
    </submittedName>
</protein>
<name>A0ABV4X418_9CYAN</name>
<reference evidence="4 5" key="1">
    <citation type="submission" date="2024-09" db="EMBL/GenBank/DDBJ databases">
        <title>Floridaenema gen nov. (Aerosakkonemataceae, Aerosakkonematales ord. nov., Cyanobacteria) from benthic tropical and subtropical fresh waters, with the description of four new species.</title>
        <authorList>
            <person name="Moretto J.A."/>
            <person name="Berthold D.E."/>
            <person name="Lefler F.W."/>
            <person name="Huang I.-S."/>
            <person name="Laughinghouse H. IV."/>
        </authorList>
    </citation>
    <scope>NUCLEOTIDE SEQUENCE [LARGE SCALE GENOMIC DNA]</scope>
    <source>
        <strain evidence="4 5">BLCC-F46</strain>
    </source>
</reference>
<dbReference type="InterPro" id="IPR019734">
    <property type="entry name" value="TPR_rpt"/>
</dbReference>
<evidence type="ECO:0000313" key="4">
    <source>
        <dbReference type="EMBL" id="MFB2877522.1"/>
    </source>
</evidence>
<evidence type="ECO:0000256" key="3">
    <source>
        <dbReference type="PROSITE-ProRule" id="PRU00339"/>
    </source>
</evidence>
<dbReference type="Pfam" id="PF13424">
    <property type="entry name" value="TPR_12"/>
    <property type="match status" value="4"/>
</dbReference>
<comment type="caution">
    <text evidence="4">The sequence shown here is derived from an EMBL/GenBank/DDBJ whole genome shotgun (WGS) entry which is preliminary data.</text>
</comment>
<dbReference type="Proteomes" id="UP001576774">
    <property type="component" value="Unassembled WGS sequence"/>
</dbReference>
<evidence type="ECO:0000313" key="5">
    <source>
        <dbReference type="Proteomes" id="UP001576774"/>
    </source>
</evidence>
<evidence type="ECO:0000256" key="2">
    <source>
        <dbReference type="ARBA" id="ARBA00022803"/>
    </source>
</evidence>
<feature type="repeat" description="TPR" evidence="3">
    <location>
        <begin position="711"/>
        <end position="744"/>
    </location>
</feature>
<dbReference type="Gene3D" id="3.40.50.300">
    <property type="entry name" value="P-loop containing nucleotide triphosphate hydrolases"/>
    <property type="match status" value="1"/>
</dbReference>
<dbReference type="PANTHER" id="PTHR45641:SF19">
    <property type="entry name" value="NEPHROCYSTIN-3"/>
    <property type="match status" value="1"/>
</dbReference>
<dbReference type="PROSITE" id="PS50005">
    <property type="entry name" value="TPR"/>
    <property type="match status" value="6"/>
</dbReference>
<keyword evidence="1" id="KW-0677">Repeat</keyword>
<feature type="repeat" description="TPR" evidence="3">
    <location>
        <begin position="791"/>
        <end position="824"/>
    </location>
</feature>
<sequence>MSRSLRVRVEYIDKVKLALKRNGFPRQIDLAEEINISKNTVNKFFNAKPIDHLNFIEICTKLCLDWQEIADLSDFTETTAEEAETQTAQQTVSVTVEVNSNVEANLTDDDVTERNEATAKRVILQQAIPSVPVWKGRDELLEKLKAKLTGLETDSLTSSPKVLAIIGQGGIGKTSLAVKLLEAVGVNLRSPLAPLNKGGTLTDSLNKGGTCAFDCVMYFKVQEGTSFDDVAEFLLAGLGIETAEPLKTAEEKIGRIIAGLAESRCLLLLDNLETILHPANDSCSAGILPANEEVEAGKMPTLQANEEAGRMPTLRAHRAIAPDWGKLLNALVYQQHCSQTILTSREVPADLADSRYDGAEPDSELVHIETVSGVDLGAGVEILQQRQLRDNLSDLEWVSLRVEGHVFLLTQLAAIGKGKPGFLRKHPELVTKKAEPILTEQLARQSAAARDLLKRMCVLRVPIDVPGLTFLRLYTDDIDKDHRFELAAILEEPAELTEAEIRETEGILERLVDSSLVQCRYDEEKCELFYDLHRVIVEFLQADCQEELPKLLESVYKFYCTGKNVENPQTLEDLRPVLEAQYFAFQLGNYSEAADLIMSKLEDYLEPWGYWSLLKELCEQILPKVDEDNRPYLLQRIGSRYRDSGNWDEAEKYYQEALMIAQKQDNKTVIAAMQGSLGDIERNRGNWEEAERLYRQCLEIETQLGDRAGMATSWGVLGDIERNRGNWEEAERLYQQSLELRTQLGDRAGMATSWGVLGDIEQNRGNWEEAERLYRQCLEIETQLGDRAGMATSWGQLGDIERNRGNWEEAERLYRQCLELRTQLGDRAGMAETWGLLGYIEQNRGNWDEAERLYRQSLELRTQLGDRAGMAETWGLLGYIEQNRGNWEEAERLYRQSLELRTQLGDRAGMANSIGCLGENELGKGNLDAAEPLLKEALEKMQELGMTWYIGEINYDLAQLYSQRNNTELAQQHYNTAHQIFQQLGAAKDLERIEREWEHN</sequence>
<organism evidence="4 5">
    <name type="scientific">Floridaenema aerugineum BLCC-F46</name>
    <dbReference type="NCBI Taxonomy" id="3153654"/>
    <lineage>
        <taxon>Bacteria</taxon>
        <taxon>Bacillati</taxon>
        <taxon>Cyanobacteriota</taxon>
        <taxon>Cyanophyceae</taxon>
        <taxon>Oscillatoriophycideae</taxon>
        <taxon>Aerosakkonematales</taxon>
        <taxon>Aerosakkonemataceae</taxon>
        <taxon>Floridanema</taxon>
        <taxon>Floridanema aerugineum</taxon>
    </lineage>
</organism>
<dbReference type="InterPro" id="IPR011990">
    <property type="entry name" value="TPR-like_helical_dom_sf"/>
</dbReference>
<accession>A0ABV4X418</accession>
<dbReference type="SMART" id="SM00028">
    <property type="entry name" value="TPR"/>
    <property type="match status" value="9"/>
</dbReference>
<feature type="repeat" description="TPR" evidence="3">
    <location>
        <begin position="831"/>
        <end position="864"/>
    </location>
</feature>
<feature type="repeat" description="TPR" evidence="3">
    <location>
        <begin position="871"/>
        <end position="904"/>
    </location>
</feature>
<dbReference type="SUPFAM" id="SSF52540">
    <property type="entry name" value="P-loop containing nucleoside triphosphate hydrolases"/>
    <property type="match status" value="1"/>
</dbReference>
<dbReference type="EMBL" id="JBHFNQ010000090">
    <property type="protein sequence ID" value="MFB2877522.1"/>
    <property type="molecule type" value="Genomic_DNA"/>
</dbReference>
<keyword evidence="2 3" id="KW-0802">TPR repeat</keyword>
<feature type="repeat" description="TPR" evidence="3">
    <location>
        <begin position="631"/>
        <end position="664"/>
    </location>
</feature>